<dbReference type="GO" id="GO:0030261">
    <property type="term" value="P:chromosome condensation"/>
    <property type="evidence" value="ECO:0007669"/>
    <property type="project" value="UniProtKB-KW"/>
</dbReference>
<dbReference type="InterPro" id="IPR000119">
    <property type="entry name" value="Hist_DNA-bd"/>
</dbReference>
<dbReference type="GO" id="GO:0030527">
    <property type="term" value="F:structural constituent of chromatin"/>
    <property type="evidence" value="ECO:0007669"/>
    <property type="project" value="InterPro"/>
</dbReference>
<organism evidence="5 6">
    <name type="scientific">Spirosoma arboris</name>
    <dbReference type="NCBI Taxonomy" id="2682092"/>
    <lineage>
        <taxon>Bacteria</taxon>
        <taxon>Pseudomonadati</taxon>
        <taxon>Bacteroidota</taxon>
        <taxon>Cytophagia</taxon>
        <taxon>Cytophagales</taxon>
        <taxon>Cytophagaceae</taxon>
        <taxon>Spirosoma</taxon>
    </lineage>
</organism>
<dbReference type="InterPro" id="IPR010992">
    <property type="entry name" value="IHF-like_DNA-bd_dom_sf"/>
</dbReference>
<name>A0A7K1SFD6_9BACT</name>
<dbReference type="RefSeq" id="WP_157587173.1">
    <property type="nucleotide sequence ID" value="NZ_WPIN01000007.1"/>
</dbReference>
<dbReference type="PANTHER" id="PTHR33175">
    <property type="entry name" value="DNA-BINDING PROTEIN HU"/>
    <property type="match status" value="1"/>
</dbReference>
<sequence length="100" mass="11573">MTKRDIIRRISEQGGIDEDRVRFILEDFFEIVKSALGEGEPIYIRKFGSFILKQRAQKIARNITQNTAVTIAAHKIPAFKPSLEFTKQVRGQEILVKRKK</sequence>
<dbReference type="SUPFAM" id="SSF47729">
    <property type="entry name" value="IHF-like DNA-binding proteins"/>
    <property type="match status" value="1"/>
</dbReference>
<evidence type="ECO:0000256" key="4">
    <source>
        <dbReference type="RuleBase" id="RU003939"/>
    </source>
</evidence>
<keyword evidence="2" id="KW-0226">DNA condensation</keyword>
<gene>
    <name evidence="5" type="ORF">GO755_20630</name>
</gene>
<evidence type="ECO:0000256" key="3">
    <source>
        <dbReference type="ARBA" id="ARBA00023125"/>
    </source>
</evidence>
<evidence type="ECO:0000256" key="2">
    <source>
        <dbReference type="ARBA" id="ARBA00023067"/>
    </source>
</evidence>
<dbReference type="GO" id="GO:0003677">
    <property type="term" value="F:DNA binding"/>
    <property type="evidence" value="ECO:0007669"/>
    <property type="project" value="UniProtKB-KW"/>
</dbReference>
<dbReference type="EMBL" id="WPIN01000007">
    <property type="protein sequence ID" value="MVM32463.1"/>
    <property type="molecule type" value="Genomic_DNA"/>
</dbReference>
<keyword evidence="3" id="KW-0238">DNA-binding</keyword>
<dbReference type="SMART" id="SM00411">
    <property type="entry name" value="BHL"/>
    <property type="match status" value="1"/>
</dbReference>
<evidence type="ECO:0000256" key="1">
    <source>
        <dbReference type="ARBA" id="ARBA00010529"/>
    </source>
</evidence>
<keyword evidence="6" id="KW-1185">Reference proteome</keyword>
<accession>A0A7K1SFD6</accession>
<dbReference type="GO" id="GO:0005829">
    <property type="term" value="C:cytosol"/>
    <property type="evidence" value="ECO:0007669"/>
    <property type="project" value="TreeGrafter"/>
</dbReference>
<dbReference type="Proteomes" id="UP000436006">
    <property type="component" value="Unassembled WGS sequence"/>
</dbReference>
<dbReference type="AlphaFoldDB" id="A0A7K1SFD6"/>
<evidence type="ECO:0000313" key="5">
    <source>
        <dbReference type="EMBL" id="MVM32463.1"/>
    </source>
</evidence>
<protein>
    <submittedName>
        <fullName evidence="5">Integration host factor subunit beta</fullName>
    </submittedName>
</protein>
<dbReference type="PANTHER" id="PTHR33175:SF3">
    <property type="entry name" value="DNA-BINDING PROTEIN HU-BETA"/>
    <property type="match status" value="1"/>
</dbReference>
<evidence type="ECO:0000313" key="6">
    <source>
        <dbReference type="Proteomes" id="UP000436006"/>
    </source>
</evidence>
<comment type="similarity">
    <text evidence="1 4">Belongs to the bacterial histone-like protein family.</text>
</comment>
<dbReference type="Pfam" id="PF00216">
    <property type="entry name" value="Bac_DNA_binding"/>
    <property type="match status" value="1"/>
</dbReference>
<dbReference type="Gene3D" id="4.10.520.10">
    <property type="entry name" value="IHF-like DNA-binding proteins"/>
    <property type="match status" value="1"/>
</dbReference>
<reference evidence="5 6" key="1">
    <citation type="submission" date="2019-12" db="EMBL/GenBank/DDBJ databases">
        <title>Spirosoma sp. HMF4905 genome sequencing and assembly.</title>
        <authorList>
            <person name="Kang H."/>
            <person name="Cha I."/>
            <person name="Kim H."/>
            <person name="Joh K."/>
        </authorList>
    </citation>
    <scope>NUCLEOTIDE SEQUENCE [LARGE SCALE GENOMIC DNA]</scope>
    <source>
        <strain evidence="5 6">HMF4905</strain>
    </source>
</reference>
<dbReference type="CDD" id="cd13836">
    <property type="entry name" value="IHF_B"/>
    <property type="match status" value="1"/>
</dbReference>
<proteinExistence type="inferred from homology"/>
<comment type="caution">
    <text evidence="5">The sequence shown here is derived from an EMBL/GenBank/DDBJ whole genome shotgun (WGS) entry which is preliminary data.</text>
</comment>